<reference evidence="10 11" key="1">
    <citation type="submission" date="2020-10" db="EMBL/GenBank/DDBJ databases">
        <title>The Coptis chinensis genome and diversification of protoberbering-type alkaloids.</title>
        <authorList>
            <person name="Wang B."/>
            <person name="Shu S."/>
            <person name="Song C."/>
            <person name="Liu Y."/>
        </authorList>
    </citation>
    <scope>NUCLEOTIDE SEQUENCE [LARGE SCALE GENOMIC DNA]</scope>
    <source>
        <strain evidence="10">HL-2020</strain>
        <tissue evidence="10">Leaf</tissue>
    </source>
</reference>
<dbReference type="GO" id="GO:0006355">
    <property type="term" value="P:regulation of DNA-templated transcription"/>
    <property type="evidence" value="ECO:0007669"/>
    <property type="project" value="InterPro"/>
</dbReference>
<dbReference type="GO" id="GO:0008270">
    <property type="term" value="F:zinc ion binding"/>
    <property type="evidence" value="ECO:0007669"/>
    <property type="project" value="UniProtKB-KW"/>
</dbReference>
<evidence type="ECO:0000256" key="8">
    <source>
        <dbReference type="SAM" id="MobiDB-lite"/>
    </source>
</evidence>
<dbReference type="PROSITE" id="PS50199">
    <property type="entry name" value="ZF_RANBP2_2"/>
    <property type="match status" value="1"/>
</dbReference>
<evidence type="ECO:0000256" key="7">
    <source>
        <dbReference type="PROSITE-ProRule" id="PRU00322"/>
    </source>
</evidence>
<feature type="region of interest" description="Disordered" evidence="8">
    <location>
        <begin position="1"/>
        <end position="48"/>
    </location>
</feature>
<feature type="region of interest" description="Disordered" evidence="8">
    <location>
        <begin position="325"/>
        <end position="490"/>
    </location>
</feature>
<dbReference type="InterPro" id="IPR034870">
    <property type="entry name" value="TET_fam"/>
</dbReference>
<proteinExistence type="predicted"/>
<dbReference type="PROSITE" id="PS01358">
    <property type="entry name" value="ZF_RANBP2_1"/>
    <property type="match status" value="1"/>
</dbReference>
<dbReference type="Gene3D" id="4.10.1060.10">
    <property type="entry name" value="Zinc finger, RanBP2-type"/>
    <property type="match status" value="1"/>
</dbReference>
<dbReference type="PANTHER" id="PTHR23238">
    <property type="entry name" value="RNA BINDING PROTEIN"/>
    <property type="match status" value="1"/>
</dbReference>
<evidence type="ECO:0000256" key="1">
    <source>
        <dbReference type="ARBA" id="ARBA00004123"/>
    </source>
</evidence>
<evidence type="ECO:0000256" key="6">
    <source>
        <dbReference type="ARBA" id="ARBA00023242"/>
    </source>
</evidence>
<evidence type="ECO:0000256" key="4">
    <source>
        <dbReference type="ARBA" id="ARBA00022833"/>
    </source>
</evidence>
<feature type="compositionally biased region" description="Basic and acidic residues" evidence="8">
    <location>
        <begin position="462"/>
        <end position="490"/>
    </location>
</feature>
<keyword evidence="2" id="KW-0479">Metal-binding</keyword>
<evidence type="ECO:0000259" key="9">
    <source>
        <dbReference type="PROSITE" id="PS50199"/>
    </source>
</evidence>
<feature type="compositionally biased region" description="Gly residues" evidence="8">
    <location>
        <begin position="224"/>
        <end position="233"/>
    </location>
</feature>
<gene>
    <name evidence="10" type="ORF">IFM89_026746</name>
</gene>
<dbReference type="SMART" id="SM00547">
    <property type="entry name" value="ZnF_RBZ"/>
    <property type="match status" value="1"/>
</dbReference>
<keyword evidence="11" id="KW-1185">Reference proteome</keyword>
<accession>A0A835IFY2</accession>
<feature type="compositionally biased region" description="Basic and acidic residues" evidence="8">
    <location>
        <begin position="393"/>
        <end position="413"/>
    </location>
</feature>
<dbReference type="FunFam" id="4.10.1060.10:FF:000017">
    <property type="entry name" value="FUS RNA-binding protein"/>
    <property type="match status" value="1"/>
</dbReference>
<keyword evidence="6" id="KW-0539">Nucleus</keyword>
<dbReference type="EMBL" id="JADFTS010000003">
    <property type="protein sequence ID" value="KAF9615858.1"/>
    <property type="molecule type" value="Genomic_DNA"/>
</dbReference>
<feature type="region of interest" description="Disordered" evidence="8">
    <location>
        <begin position="127"/>
        <end position="147"/>
    </location>
</feature>
<comment type="subcellular location">
    <subcellularLocation>
        <location evidence="1">Nucleus</location>
    </subcellularLocation>
</comment>
<evidence type="ECO:0000256" key="5">
    <source>
        <dbReference type="ARBA" id="ARBA00022884"/>
    </source>
</evidence>
<dbReference type="SUPFAM" id="SSF90209">
    <property type="entry name" value="Ran binding protein zinc finger-like"/>
    <property type="match status" value="1"/>
</dbReference>
<dbReference type="OrthoDB" id="1878647at2759"/>
<feature type="compositionally biased region" description="Basic and acidic residues" evidence="8">
    <location>
        <begin position="373"/>
        <end position="386"/>
    </location>
</feature>
<dbReference type="GO" id="GO:0005634">
    <property type="term" value="C:nucleus"/>
    <property type="evidence" value="ECO:0007669"/>
    <property type="project" value="UniProtKB-SubCell"/>
</dbReference>
<sequence>MEEESPPAPQYHLSSLVVRPSDSGGGCSDYEPGEVRPDPPPYSRSDRYNDSSDFKVAWGTNLAIQERWCNTLKEVCKSLADTRITGGFGMPGTVGLWGWIGHMMRTGSVSPMRHRKLDDRYRSDFENSSGPRVMHAGSISPLHHGKVDDRYRPDFDGSIDQHVMHAGSVSHLRRRKLDNHCRSDFDISSGPHAMCAGSVSPLHQRKLDDRYRSDFDTSSRPHGGRGFGGGRGSGRFRDFSPPYGRGRGGGRSYGRDFNVRGFGRGSFRNDGMTRNSANVAPRDGDWVCPALSCGNLNFARREYCNKCNRPRLGAGGSPRRNYLGPPRFSGHPLDRSPVRGGLNGYRSPPRGGWGRGGPREFRDGPPHIRHGGRFPDPHIRRDRQEYPEEDFREMERFDRPVPPDWGERERGRDGFFNGRRAYDARNERQPLSPPPQALPSRDRWAHQVRERSRSPMMGGPLKDQRQDSYVDRGRGPRWGLPRDRFDGHPY</sequence>
<dbReference type="Proteomes" id="UP000631114">
    <property type="component" value="Unassembled WGS sequence"/>
</dbReference>
<evidence type="ECO:0000313" key="10">
    <source>
        <dbReference type="EMBL" id="KAF9615858.1"/>
    </source>
</evidence>
<feature type="compositionally biased region" description="Basic and acidic residues" evidence="8">
    <location>
        <begin position="440"/>
        <end position="453"/>
    </location>
</feature>
<keyword evidence="4" id="KW-0862">Zinc</keyword>
<evidence type="ECO:0000256" key="2">
    <source>
        <dbReference type="ARBA" id="ARBA00022723"/>
    </source>
</evidence>
<comment type="caution">
    <text evidence="10">The sequence shown here is derived from an EMBL/GenBank/DDBJ whole genome shotgun (WGS) entry which is preliminary data.</text>
</comment>
<feature type="compositionally biased region" description="Basic and acidic residues" evidence="8">
    <location>
        <begin position="357"/>
        <end position="366"/>
    </location>
</feature>
<name>A0A835IFY2_9MAGN</name>
<dbReference type="AlphaFoldDB" id="A0A835IFY2"/>
<dbReference type="InterPro" id="IPR001876">
    <property type="entry name" value="Znf_RanBP2"/>
</dbReference>
<organism evidence="10 11">
    <name type="scientific">Coptis chinensis</name>
    <dbReference type="NCBI Taxonomy" id="261450"/>
    <lineage>
        <taxon>Eukaryota</taxon>
        <taxon>Viridiplantae</taxon>
        <taxon>Streptophyta</taxon>
        <taxon>Embryophyta</taxon>
        <taxon>Tracheophyta</taxon>
        <taxon>Spermatophyta</taxon>
        <taxon>Magnoliopsida</taxon>
        <taxon>Ranunculales</taxon>
        <taxon>Ranunculaceae</taxon>
        <taxon>Coptidoideae</taxon>
        <taxon>Coptis</taxon>
    </lineage>
</organism>
<keyword evidence="3 7" id="KW-0863">Zinc-finger</keyword>
<evidence type="ECO:0000256" key="3">
    <source>
        <dbReference type="ARBA" id="ARBA00022771"/>
    </source>
</evidence>
<dbReference type="InterPro" id="IPR036443">
    <property type="entry name" value="Znf_RanBP2_sf"/>
</dbReference>
<dbReference type="GO" id="GO:0003723">
    <property type="term" value="F:RNA binding"/>
    <property type="evidence" value="ECO:0007669"/>
    <property type="project" value="UniProtKB-KW"/>
</dbReference>
<keyword evidence="5" id="KW-0694">RNA-binding</keyword>
<evidence type="ECO:0000313" key="11">
    <source>
        <dbReference type="Proteomes" id="UP000631114"/>
    </source>
</evidence>
<protein>
    <recommendedName>
        <fullName evidence="9">RanBP2-type domain-containing protein</fullName>
    </recommendedName>
</protein>
<feature type="region of interest" description="Disordered" evidence="8">
    <location>
        <begin position="212"/>
        <end position="255"/>
    </location>
</feature>
<feature type="domain" description="RanBP2-type" evidence="9">
    <location>
        <begin position="282"/>
        <end position="313"/>
    </location>
</feature>